<dbReference type="GO" id="GO:0060271">
    <property type="term" value="P:cilium assembly"/>
    <property type="evidence" value="ECO:0007669"/>
    <property type="project" value="TreeGrafter"/>
</dbReference>
<evidence type="ECO:0000313" key="2">
    <source>
        <dbReference type="EMBL" id="KFO19743.1"/>
    </source>
</evidence>
<dbReference type="AlphaFoldDB" id="A0A091CQ19"/>
<proteinExistence type="predicted"/>
<dbReference type="Proteomes" id="UP000028990">
    <property type="component" value="Unassembled WGS sequence"/>
</dbReference>
<dbReference type="PANTHER" id="PTHR20991">
    <property type="entry name" value="PARATHYROID HORMONE-RESPONSIVE B1 GENE"/>
    <property type="match status" value="1"/>
</dbReference>
<dbReference type="InterPro" id="IPR026511">
    <property type="entry name" value="PTHB1"/>
</dbReference>
<gene>
    <name evidence="2" type="ORF">H920_18896</name>
</gene>
<sequence length="272" mass="30273">MMMSGDGIVSGACVSSCGAERGFAALNLSDPRSVSFPVNTACNVQILSCHDFFDSDLKGVIVTLSDRGHLQCSYLGTDPSLFRAPKVESRELNYEELDAELEELQKIIRDVKAQVEYLIRQLEQHRGSCLSYVQEAHGCTGDDEHGNLFRLSEEQLYAIRIGRKRCCFLFQTNSTGDDEHGNLFRLSEEQLYAIRIGRKRCCFLFQTNSFGDANALSHTAPVILASEGGGADTCAAPACEKKNQMRFVPQDFVMIIPALKWQDMGNVKHNCR</sequence>
<keyword evidence="1" id="KW-0175">Coiled coil</keyword>
<dbReference type="EMBL" id="KN124938">
    <property type="protein sequence ID" value="KFO19743.1"/>
    <property type="molecule type" value="Genomic_DNA"/>
</dbReference>
<reference evidence="2 3" key="1">
    <citation type="submission" date="2013-11" db="EMBL/GenBank/DDBJ databases">
        <title>The Damaraland mole rat (Fukomys damarensis) genome and evolution of African mole rats.</title>
        <authorList>
            <person name="Gladyshev V.N."/>
            <person name="Fang X."/>
        </authorList>
    </citation>
    <scope>NUCLEOTIDE SEQUENCE [LARGE SCALE GENOMIC DNA]</scope>
    <source>
        <tissue evidence="2">Liver</tissue>
    </source>
</reference>
<dbReference type="PANTHER" id="PTHR20991:SF0">
    <property type="entry name" value="PROTEIN PTHB1"/>
    <property type="match status" value="1"/>
</dbReference>
<dbReference type="GO" id="GO:0034464">
    <property type="term" value="C:BBSome"/>
    <property type="evidence" value="ECO:0007669"/>
    <property type="project" value="InterPro"/>
</dbReference>
<evidence type="ECO:0000313" key="3">
    <source>
        <dbReference type="Proteomes" id="UP000028990"/>
    </source>
</evidence>
<organism evidence="2 3">
    <name type="scientific">Fukomys damarensis</name>
    <name type="common">Damaraland mole rat</name>
    <name type="synonym">Cryptomys damarensis</name>
    <dbReference type="NCBI Taxonomy" id="885580"/>
    <lineage>
        <taxon>Eukaryota</taxon>
        <taxon>Metazoa</taxon>
        <taxon>Chordata</taxon>
        <taxon>Craniata</taxon>
        <taxon>Vertebrata</taxon>
        <taxon>Euteleostomi</taxon>
        <taxon>Mammalia</taxon>
        <taxon>Eutheria</taxon>
        <taxon>Euarchontoglires</taxon>
        <taxon>Glires</taxon>
        <taxon>Rodentia</taxon>
        <taxon>Hystricomorpha</taxon>
        <taxon>Bathyergidae</taxon>
        <taxon>Fukomys</taxon>
    </lineage>
</organism>
<feature type="coiled-coil region" evidence="1">
    <location>
        <begin position="87"/>
        <end position="121"/>
    </location>
</feature>
<evidence type="ECO:0000256" key="1">
    <source>
        <dbReference type="SAM" id="Coils"/>
    </source>
</evidence>
<protein>
    <submittedName>
        <fullName evidence="2">Protein PTHB1</fullName>
    </submittedName>
</protein>
<accession>A0A091CQ19</accession>
<name>A0A091CQ19_FUKDA</name>
<keyword evidence="3" id="KW-1185">Reference proteome</keyword>
<dbReference type="GO" id="GO:0016020">
    <property type="term" value="C:membrane"/>
    <property type="evidence" value="ECO:0007669"/>
    <property type="project" value="TreeGrafter"/>
</dbReference>